<dbReference type="STRING" id="6205.A0A0R3WYR8"/>
<evidence type="ECO:0000313" key="2">
    <source>
        <dbReference type="WBParaSite" id="TTAC_0000590801-mRNA-1"/>
    </source>
</evidence>
<accession>A0A0R3WYR8</accession>
<evidence type="ECO:0000259" key="1">
    <source>
        <dbReference type="Pfam" id="PF22964"/>
    </source>
</evidence>
<organism evidence="2">
    <name type="scientific">Hydatigena taeniaeformis</name>
    <name type="common">Feline tapeworm</name>
    <name type="synonym">Taenia taeniaeformis</name>
    <dbReference type="NCBI Taxonomy" id="6205"/>
    <lineage>
        <taxon>Eukaryota</taxon>
        <taxon>Metazoa</taxon>
        <taxon>Spiralia</taxon>
        <taxon>Lophotrochozoa</taxon>
        <taxon>Platyhelminthes</taxon>
        <taxon>Cestoda</taxon>
        <taxon>Eucestoda</taxon>
        <taxon>Cyclophyllidea</taxon>
        <taxon>Taeniidae</taxon>
        <taxon>Hydatigera</taxon>
    </lineage>
</organism>
<dbReference type="InterPro" id="IPR055142">
    <property type="entry name" value="ZER1-like_C"/>
</dbReference>
<dbReference type="AlphaFoldDB" id="A0A0R3WYR8"/>
<feature type="domain" description="Protein zer-1 homolog-like C-terminal" evidence="1">
    <location>
        <begin position="2"/>
        <end position="52"/>
    </location>
</feature>
<protein>
    <submittedName>
        <fullName evidence="2">Serine/threonine-protein kinase ATR</fullName>
    </submittedName>
</protein>
<proteinExistence type="predicted"/>
<reference evidence="2" key="1">
    <citation type="submission" date="2017-02" db="UniProtKB">
        <authorList>
            <consortium name="WormBaseParasite"/>
        </authorList>
    </citation>
    <scope>IDENTIFICATION</scope>
</reference>
<dbReference type="Pfam" id="PF22964">
    <property type="entry name" value="ZER1-like_2nd"/>
    <property type="match status" value="1"/>
</dbReference>
<dbReference type="WBParaSite" id="TTAC_0000590801-mRNA-1">
    <property type="protein sequence ID" value="TTAC_0000590801-mRNA-1"/>
    <property type="gene ID" value="TTAC_0000590801"/>
</dbReference>
<sequence length="80" mass="9159">LMDFFNKMLSHSSIQISYFAAGIVSHLACLPDEVWISALQYNKSEFIRVLVSCSRLPVLTTYLKHESLLKVSRPPLLFPF</sequence>
<name>A0A0R3WYR8_HYDTA</name>